<sequence length="57" mass="6891">MFSSTWRRHPRSFCCFLYRLFRHIRINSTQNITSTLRLHKHCATINLAHIKCLSIIF</sequence>
<accession>A0A087TNH6</accession>
<dbReference type="Proteomes" id="UP000054359">
    <property type="component" value="Unassembled WGS sequence"/>
</dbReference>
<evidence type="ECO:0000313" key="2">
    <source>
        <dbReference type="Proteomes" id="UP000054359"/>
    </source>
</evidence>
<evidence type="ECO:0000313" key="1">
    <source>
        <dbReference type="EMBL" id="KFM66665.1"/>
    </source>
</evidence>
<gene>
    <name evidence="1" type="ORF">X975_20275</name>
</gene>
<feature type="non-terminal residue" evidence="1">
    <location>
        <position position="57"/>
    </location>
</feature>
<proteinExistence type="predicted"/>
<dbReference type="EMBL" id="KK116047">
    <property type="protein sequence ID" value="KFM66665.1"/>
    <property type="molecule type" value="Genomic_DNA"/>
</dbReference>
<keyword evidence="2" id="KW-1185">Reference proteome</keyword>
<name>A0A087TNH6_STEMI</name>
<reference evidence="1 2" key="1">
    <citation type="submission" date="2013-11" db="EMBL/GenBank/DDBJ databases">
        <title>Genome sequencing of Stegodyphus mimosarum.</title>
        <authorList>
            <person name="Bechsgaard J."/>
        </authorList>
    </citation>
    <scope>NUCLEOTIDE SEQUENCE [LARGE SCALE GENOMIC DNA]</scope>
</reference>
<dbReference type="AlphaFoldDB" id="A0A087TNH6"/>
<protein>
    <submittedName>
        <fullName evidence="1">Uncharacterized protein</fullName>
    </submittedName>
</protein>
<organism evidence="1 2">
    <name type="scientific">Stegodyphus mimosarum</name>
    <name type="common">African social velvet spider</name>
    <dbReference type="NCBI Taxonomy" id="407821"/>
    <lineage>
        <taxon>Eukaryota</taxon>
        <taxon>Metazoa</taxon>
        <taxon>Ecdysozoa</taxon>
        <taxon>Arthropoda</taxon>
        <taxon>Chelicerata</taxon>
        <taxon>Arachnida</taxon>
        <taxon>Araneae</taxon>
        <taxon>Araneomorphae</taxon>
        <taxon>Entelegynae</taxon>
        <taxon>Eresoidea</taxon>
        <taxon>Eresidae</taxon>
        <taxon>Stegodyphus</taxon>
    </lineage>
</organism>